<protein>
    <submittedName>
        <fullName evidence="2">DNA polymerase III subunit theta</fullName>
    </submittedName>
</protein>
<dbReference type="Pfam" id="PF06440">
    <property type="entry name" value="DNA_pol3_theta"/>
    <property type="match status" value="1"/>
</dbReference>
<evidence type="ECO:0000313" key="2">
    <source>
        <dbReference type="EMBL" id="RLM24968.1"/>
    </source>
</evidence>
<dbReference type="Proteomes" id="UP000044377">
    <property type="component" value="Unassembled WGS sequence"/>
</dbReference>
<dbReference type="GO" id="GO:0003677">
    <property type="term" value="F:DNA binding"/>
    <property type="evidence" value="ECO:0007669"/>
    <property type="project" value="InterPro"/>
</dbReference>
<dbReference type="KEGG" id="bgj:AWC36_08120"/>
<dbReference type="Proteomes" id="UP000285972">
    <property type="component" value="Unassembled WGS sequence"/>
</dbReference>
<evidence type="ECO:0000313" key="3">
    <source>
        <dbReference type="Proteomes" id="UP000044377"/>
    </source>
</evidence>
<sequence>MINFEKMILGYSDQYADFAASTIAFMESQKKQINADEISKKIPPEKRQYFKERLDHYRDIYGSPH</sequence>
<proteinExistence type="predicted"/>
<dbReference type="InterPro" id="IPR009052">
    <property type="entry name" value="DNA_pol_III_theta_bac"/>
</dbReference>
<dbReference type="GO" id="GO:0003887">
    <property type="term" value="F:DNA-directed DNA polymerase activity"/>
    <property type="evidence" value="ECO:0007669"/>
    <property type="project" value="InterPro"/>
</dbReference>
<reference evidence="3" key="2">
    <citation type="submission" date="2015-01" db="EMBL/GenBank/DDBJ databases">
        <authorList>
            <person name="Paterson Steve"/>
        </authorList>
    </citation>
    <scope>NUCLEOTIDE SEQUENCE [LARGE SCALE GENOMIC DNA]</scope>
    <source>
        <strain evidence="3">OBR1</strain>
    </source>
</reference>
<keyword evidence="3" id="KW-1185">Reference proteome</keyword>
<name>A0A0G4K0N1_9GAMM</name>
<dbReference type="GO" id="GO:0006260">
    <property type="term" value="P:DNA replication"/>
    <property type="evidence" value="ECO:0007669"/>
    <property type="project" value="InterPro"/>
</dbReference>
<dbReference type="AlphaFoldDB" id="A0A0G4K0N1"/>
<dbReference type="RefSeq" id="WP_048639952.1">
    <property type="nucleotide sequence ID" value="NZ_CGIG01000001.1"/>
</dbReference>
<organism evidence="1 3">
    <name type="scientific">Brenneria goodwinii</name>
    <dbReference type="NCBI Taxonomy" id="1109412"/>
    <lineage>
        <taxon>Bacteria</taxon>
        <taxon>Pseudomonadati</taxon>
        <taxon>Pseudomonadota</taxon>
        <taxon>Gammaproteobacteria</taxon>
        <taxon>Enterobacterales</taxon>
        <taxon>Pectobacteriaceae</taxon>
        <taxon>Brenneria</taxon>
    </lineage>
</organism>
<dbReference type="SUPFAM" id="SSF46575">
    <property type="entry name" value="DNA polymerase III theta subunit-like"/>
    <property type="match status" value="1"/>
</dbReference>
<dbReference type="EMBL" id="CGIG01000001">
    <property type="protein sequence ID" value="CPR20353.1"/>
    <property type="molecule type" value="Genomic_DNA"/>
</dbReference>
<reference evidence="1" key="1">
    <citation type="submission" date="2015-01" db="EMBL/GenBank/DDBJ databases">
        <authorList>
            <person name="Xiang T."/>
            <person name="Song Y."/>
            <person name="Huang L."/>
            <person name="Wang B."/>
            <person name="Wu P."/>
        </authorList>
    </citation>
    <scope>NUCLEOTIDE SEQUENCE [LARGE SCALE GENOMIC DNA]</scope>
    <source>
        <strain evidence="1">OBR1</strain>
    </source>
</reference>
<reference evidence="2 4" key="3">
    <citation type="submission" date="2016-09" db="EMBL/GenBank/DDBJ databases">
        <authorList>
            <person name="Doonan J."/>
            <person name="Pachebat J.A."/>
            <person name="Golyshin P.N."/>
            <person name="Denman S."/>
            <person name="Mcdonald J.E."/>
        </authorList>
    </citation>
    <scope>NUCLEOTIDE SEQUENCE [LARGE SCALE GENOMIC DNA]</scope>
    <source>
        <strain evidence="2 4">FRB141</strain>
    </source>
</reference>
<accession>A0A0G4K0N1</accession>
<dbReference type="Gene3D" id="1.20.58.250">
    <property type="entry name" value="DNA polymerase III-theta"/>
    <property type="match status" value="1"/>
</dbReference>
<dbReference type="InterPro" id="IPR036745">
    <property type="entry name" value="PolIII_theta_sf"/>
</dbReference>
<gene>
    <name evidence="2" type="ORF">BIY26_09810</name>
    <name evidence="1" type="ORF">BN1221_04271c</name>
</gene>
<evidence type="ECO:0000313" key="4">
    <source>
        <dbReference type="Proteomes" id="UP000285972"/>
    </source>
</evidence>
<dbReference type="GeneID" id="70906753"/>
<evidence type="ECO:0000313" key="1">
    <source>
        <dbReference type="EMBL" id="CPR20353.1"/>
    </source>
</evidence>
<dbReference type="OrthoDB" id="6578324at2"/>
<dbReference type="EMBL" id="MJLX01000021">
    <property type="protein sequence ID" value="RLM24968.1"/>
    <property type="molecule type" value="Genomic_DNA"/>
</dbReference>